<feature type="domain" description="Transposase IS66 central" evidence="3">
    <location>
        <begin position="350"/>
        <end position="633"/>
    </location>
</feature>
<dbReference type="Pfam" id="PF03050">
    <property type="entry name" value="DDE_Tnp_IS66"/>
    <property type="match status" value="1"/>
</dbReference>
<reference evidence="6 7" key="1">
    <citation type="submission" date="2019-09" db="EMBL/GenBank/DDBJ databases">
        <title>Distinct polysaccharide growth profiles of human intestinal Prevotella copri isolates.</title>
        <authorList>
            <person name="Fehlner-Peach H."/>
            <person name="Magnabosco C."/>
            <person name="Raghavan V."/>
            <person name="Scher J.U."/>
            <person name="Tett A."/>
            <person name="Cox L.M."/>
            <person name="Gottsegen C."/>
            <person name="Watters A."/>
            <person name="Wiltshire- Gordon J.D."/>
            <person name="Segata N."/>
            <person name="Bonneau R."/>
            <person name="Littman D.R."/>
        </authorList>
    </citation>
    <scope>NUCLEOTIDE SEQUENCE [LARGE SCALE GENOMIC DNA]</scope>
    <source>
        <strain evidence="4">IA624</strain>
        <strain evidence="6">iA624</strain>
        <strain evidence="7">iAA917</strain>
        <strain evidence="5">IAA917</strain>
    </source>
</reference>
<dbReference type="RefSeq" id="WP_153091122.1">
    <property type="nucleotide sequence ID" value="NZ_VZAH01000116.1"/>
</dbReference>
<evidence type="ECO:0000259" key="3">
    <source>
        <dbReference type="Pfam" id="PF03050"/>
    </source>
</evidence>
<name>A0A5P0WKR3_9BACT</name>
<dbReference type="EMBL" id="VZBP01000008">
    <property type="protein sequence ID" value="MQO08262.1"/>
    <property type="molecule type" value="Genomic_DNA"/>
</dbReference>
<proteinExistence type="predicted"/>
<feature type="region of interest" description="Disordered" evidence="2">
    <location>
        <begin position="1"/>
        <end position="20"/>
    </location>
</feature>
<evidence type="ECO:0000313" key="7">
    <source>
        <dbReference type="Proteomes" id="UP000477980"/>
    </source>
</evidence>
<dbReference type="PANTHER" id="PTHR33678:SF2">
    <property type="match status" value="1"/>
</dbReference>
<dbReference type="OrthoDB" id="9760067at2"/>
<gene>
    <name evidence="5" type="ORF">F7D25_12185</name>
    <name evidence="4" type="ORF">F7D57_00705</name>
</gene>
<dbReference type="Proteomes" id="UP000405805">
    <property type="component" value="Unassembled WGS sequence"/>
</dbReference>
<dbReference type="NCBIfam" id="NF033517">
    <property type="entry name" value="transpos_IS66"/>
    <property type="match status" value="1"/>
</dbReference>
<dbReference type="Proteomes" id="UP000477980">
    <property type="component" value="Unassembled WGS sequence"/>
</dbReference>
<feature type="coiled-coil region" evidence="1">
    <location>
        <begin position="60"/>
        <end position="98"/>
    </location>
</feature>
<protein>
    <submittedName>
        <fullName evidence="5">IS66 family transposase</fullName>
    </submittedName>
</protein>
<evidence type="ECO:0000313" key="4">
    <source>
        <dbReference type="EMBL" id="MQO08262.1"/>
    </source>
</evidence>
<organism evidence="5 7">
    <name type="scientific">Segatella copri</name>
    <dbReference type="NCBI Taxonomy" id="165179"/>
    <lineage>
        <taxon>Bacteria</taxon>
        <taxon>Pseudomonadati</taxon>
        <taxon>Bacteroidota</taxon>
        <taxon>Bacteroidia</taxon>
        <taxon>Bacteroidales</taxon>
        <taxon>Prevotellaceae</taxon>
        <taxon>Segatella</taxon>
    </lineage>
</organism>
<dbReference type="EMBL" id="VZAH01000116">
    <property type="protein sequence ID" value="MQP15151.1"/>
    <property type="molecule type" value="Genomic_DNA"/>
</dbReference>
<feature type="coiled-coil region" evidence="1">
    <location>
        <begin position="170"/>
        <end position="197"/>
    </location>
</feature>
<dbReference type="InterPro" id="IPR004291">
    <property type="entry name" value="Transposase_IS66_central"/>
</dbReference>
<evidence type="ECO:0000256" key="2">
    <source>
        <dbReference type="SAM" id="MobiDB-lite"/>
    </source>
</evidence>
<sequence length="686" mass="80125">MVNNKVNDMFEQQQNTGKSASLAEKYANAVGQLSDANDRAAHAEHDLQVERITRQDLIDEEVARRVAEAEERIRKELEAQLADKTKELEERNKALDKRESDVDKKAETIAQNVSEQVRQQMSAAKTRFEKTALNRLADMFDMFMQAFIALGDKDSSKGQELLQKYQLAAKEAHESLTDEIKDKLAKVEAKNKSKSEQIASLVRMIFTQKRERVVFSKEERDTIYDKVMASVEFTDEEKKRYQECREFCEEYRKRKAIKKLLDSQKEQKGHGRNPIPEDMPRLEEKVLWPEGYIGHEDEYVIVYQGKVQEFIVPAKVRYFVQPYRRPVVRRKDDPMQKLLQSPCYEDVFWKSYASAELLAQLECNKYVLHQPFNRQIKKMKQDGLILAPSTVDDWHQGVCDKIEPLYNLQKDRVMSSLLLGADGSPFPILDCEKHKTVNHYLIQYRSVATGIPIFMVNTKNKHGRGTADIMDNLKDWKGVALMCDGYSGYDWLKKINGRILCRCVVHARRPMERALKENPNLAKIGILFYQNINLIEEMIKEKKLEGEEKAQFRKDHAEPLWEDFKLWAASAILDVPKDSNIYQALNYMLRNYTELTNYIDIPDMPLDNNDTERLIRDMVMGKKAYLFCRDLDACKRAAMMYSLFGACKVLDKNPERWLCYVLKHIDSTPEDKYYTLLPEFWEDEEQ</sequence>
<feature type="compositionally biased region" description="Polar residues" evidence="2">
    <location>
        <begin position="1"/>
        <end position="19"/>
    </location>
</feature>
<dbReference type="PANTHER" id="PTHR33678">
    <property type="entry name" value="BLL1576 PROTEIN"/>
    <property type="match status" value="1"/>
</dbReference>
<evidence type="ECO:0000313" key="5">
    <source>
        <dbReference type="EMBL" id="MQP15151.1"/>
    </source>
</evidence>
<dbReference type="InterPro" id="IPR052344">
    <property type="entry name" value="Transposase-related"/>
</dbReference>
<evidence type="ECO:0000256" key="1">
    <source>
        <dbReference type="SAM" id="Coils"/>
    </source>
</evidence>
<evidence type="ECO:0000313" key="6">
    <source>
        <dbReference type="Proteomes" id="UP000405805"/>
    </source>
</evidence>
<accession>A0A5P0WKR3</accession>
<keyword evidence="1" id="KW-0175">Coiled coil</keyword>
<comment type="caution">
    <text evidence="5">The sequence shown here is derived from an EMBL/GenBank/DDBJ whole genome shotgun (WGS) entry which is preliminary data.</text>
</comment>
<dbReference type="AlphaFoldDB" id="A0A5P0WKR3"/>